<dbReference type="InterPro" id="IPR003594">
    <property type="entry name" value="HATPase_dom"/>
</dbReference>
<dbReference type="EMBL" id="JAAFYZ010000067">
    <property type="protein sequence ID" value="MBS2549239.1"/>
    <property type="molecule type" value="Genomic_DNA"/>
</dbReference>
<dbReference type="SUPFAM" id="SSF55874">
    <property type="entry name" value="ATPase domain of HSP90 chaperone/DNA topoisomerase II/histidine kinase"/>
    <property type="match status" value="1"/>
</dbReference>
<evidence type="ECO:0000313" key="6">
    <source>
        <dbReference type="Proteomes" id="UP000730482"/>
    </source>
</evidence>
<proteinExistence type="predicted"/>
<dbReference type="InterPro" id="IPR011712">
    <property type="entry name" value="Sig_transdc_His_kin_sub3_dim/P"/>
</dbReference>
<protein>
    <submittedName>
        <fullName evidence="5">Sensor histidine kinase</fullName>
    </submittedName>
</protein>
<feature type="domain" description="Histidine kinase" evidence="4">
    <location>
        <begin position="180"/>
        <end position="395"/>
    </location>
</feature>
<evidence type="ECO:0000313" key="5">
    <source>
        <dbReference type="EMBL" id="MBS2549239.1"/>
    </source>
</evidence>
<keyword evidence="1" id="KW-0808">Transferase</keyword>
<dbReference type="Gene3D" id="1.20.5.1930">
    <property type="match status" value="1"/>
</dbReference>
<dbReference type="GO" id="GO:0016301">
    <property type="term" value="F:kinase activity"/>
    <property type="evidence" value="ECO:0007669"/>
    <property type="project" value="UniProtKB-KW"/>
</dbReference>
<evidence type="ECO:0000256" key="1">
    <source>
        <dbReference type="ARBA" id="ARBA00022679"/>
    </source>
</evidence>
<dbReference type="SMART" id="SM00065">
    <property type="entry name" value="GAF"/>
    <property type="match status" value="1"/>
</dbReference>
<reference evidence="5 6" key="1">
    <citation type="submission" date="2020-02" db="EMBL/GenBank/DDBJ databases">
        <title>Acidophilic actinobacteria isolated from forest soil.</title>
        <authorList>
            <person name="Golinska P."/>
        </authorList>
    </citation>
    <scope>NUCLEOTIDE SEQUENCE [LARGE SCALE GENOMIC DNA]</scope>
    <source>
        <strain evidence="5 6">NL8</strain>
    </source>
</reference>
<dbReference type="SUPFAM" id="SSF55781">
    <property type="entry name" value="GAF domain-like"/>
    <property type="match status" value="1"/>
</dbReference>
<name>A0ABS5KTA3_9ACTN</name>
<dbReference type="InterPro" id="IPR029016">
    <property type="entry name" value="GAF-like_dom_sf"/>
</dbReference>
<dbReference type="Pfam" id="PF13185">
    <property type="entry name" value="GAF_2"/>
    <property type="match status" value="1"/>
</dbReference>
<dbReference type="InterPro" id="IPR005467">
    <property type="entry name" value="His_kinase_dom"/>
</dbReference>
<evidence type="ECO:0000256" key="3">
    <source>
        <dbReference type="ARBA" id="ARBA00023012"/>
    </source>
</evidence>
<dbReference type="Gene3D" id="3.30.450.40">
    <property type="match status" value="1"/>
</dbReference>
<gene>
    <name evidence="5" type="ORF">KGQ19_20455</name>
</gene>
<dbReference type="InterPro" id="IPR036890">
    <property type="entry name" value="HATPase_C_sf"/>
</dbReference>
<organism evidence="5 6">
    <name type="scientific">Catenulispora pinistramenti</name>
    <dbReference type="NCBI Taxonomy" id="2705254"/>
    <lineage>
        <taxon>Bacteria</taxon>
        <taxon>Bacillati</taxon>
        <taxon>Actinomycetota</taxon>
        <taxon>Actinomycetes</taxon>
        <taxon>Catenulisporales</taxon>
        <taxon>Catenulisporaceae</taxon>
        <taxon>Catenulispora</taxon>
    </lineage>
</organism>
<keyword evidence="6" id="KW-1185">Reference proteome</keyword>
<dbReference type="InterPro" id="IPR050482">
    <property type="entry name" value="Sensor_HK_TwoCompSys"/>
</dbReference>
<evidence type="ECO:0000259" key="4">
    <source>
        <dbReference type="PROSITE" id="PS50109"/>
    </source>
</evidence>
<dbReference type="SMART" id="SM00387">
    <property type="entry name" value="HATPase_c"/>
    <property type="match status" value="1"/>
</dbReference>
<dbReference type="InterPro" id="IPR003018">
    <property type="entry name" value="GAF"/>
</dbReference>
<dbReference type="Proteomes" id="UP000730482">
    <property type="component" value="Unassembled WGS sequence"/>
</dbReference>
<evidence type="ECO:0000256" key="2">
    <source>
        <dbReference type="ARBA" id="ARBA00022777"/>
    </source>
</evidence>
<dbReference type="Gene3D" id="3.30.565.10">
    <property type="entry name" value="Histidine kinase-like ATPase, C-terminal domain"/>
    <property type="match status" value="1"/>
</dbReference>
<keyword evidence="3" id="KW-0902">Two-component regulatory system</keyword>
<keyword evidence="2 5" id="KW-0418">Kinase</keyword>
<dbReference type="PANTHER" id="PTHR24421:SF61">
    <property type="entry name" value="OXYGEN SENSOR HISTIDINE KINASE NREB"/>
    <property type="match status" value="1"/>
</dbReference>
<dbReference type="CDD" id="cd16917">
    <property type="entry name" value="HATPase_UhpB-NarQ-NarX-like"/>
    <property type="match status" value="1"/>
</dbReference>
<dbReference type="Pfam" id="PF02518">
    <property type="entry name" value="HATPase_c"/>
    <property type="match status" value="1"/>
</dbReference>
<comment type="caution">
    <text evidence="5">The sequence shown here is derived from an EMBL/GenBank/DDBJ whole genome shotgun (WGS) entry which is preliminary data.</text>
</comment>
<dbReference type="PANTHER" id="PTHR24421">
    <property type="entry name" value="NITRATE/NITRITE SENSOR PROTEIN NARX-RELATED"/>
    <property type="match status" value="1"/>
</dbReference>
<dbReference type="PROSITE" id="PS50109">
    <property type="entry name" value="HIS_KIN"/>
    <property type="match status" value="1"/>
</dbReference>
<dbReference type="RefSeq" id="WP_212010804.1">
    <property type="nucleotide sequence ID" value="NZ_JAAFYZ010000067.1"/>
</dbReference>
<dbReference type="Pfam" id="PF07730">
    <property type="entry name" value="HisKA_3"/>
    <property type="match status" value="1"/>
</dbReference>
<accession>A0ABS5KTA3</accession>
<sequence length="397" mass="42702">MSPQNALDTMRRLSAAVLAVSRHLATDEVLQTIVATARELIGAEYAALGIPDGAGSFAQFLVDGVTDEQWAAIGPLPRQHGMLAVMLHDPAPQRLADIRQDPRFGWWPKAHPVMSAFLGQQIRDGEEILGALFLANKPGGFTADDEELLGVLAGHAAIALRHARLYERERELAITRERNRLARELHDAVAQKLFALRLTSQAAADLLDAADADDSDKARARARAELDQVAALAREAAEELRSVVVELRPAELEEDGLAVTLRKHVEVLDRVNLTAGGPRVAFEGADVKGLSPAAEEVLLRVAQEALHNALRHAEASTIDVRLSERCPGGTDACGGAFLEVDDDGIGFDPTAVRRAGRSLGLVSMRDRAKSVRGRLDVTSAPGQGTKIRLEVDRGRAG</sequence>